<reference evidence="2" key="1">
    <citation type="submission" date="2018-05" db="EMBL/GenBank/DDBJ databases">
        <authorList>
            <person name="Lanie J.A."/>
            <person name="Ng W.-L."/>
            <person name="Kazmierczak K.M."/>
            <person name="Andrzejewski T.M."/>
            <person name="Davidsen T.M."/>
            <person name="Wayne K.J."/>
            <person name="Tettelin H."/>
            <person name="Glass J.I."/>
            <person name="Rusch D."/>
            <person name="Podicherti R."/>
            <person name="Tsui H.-C.T."/>
            <person name="Winkler M.E."/>
        </authorList>
    </citation>
    <scope>NUCLEOTIDE SEQUENCE</scope>
</reference>
<accession>A0A381VB77</accession>
<feature type="transmembrane region" description="Helical" evidence="1">
    <location>
        <begin position="57"/>
        <end position="79"/>
    </location>
</feature>
<evidence type="ECO:0008006" key="3">
    <source>
        <dbReference type="Google" id="ProtNLM"/>
    </source>
</evidence>
<dbReference type="AlphaFoldDB" id="A0A381VB77"/>
<feature type="transmembrane region" description="Helical" evidence="1">
    <location>
        <begin position="12"/>
        <end position="37"/>
    </location>
</feature>
<proteinExistence type="predicted"/>
<gene>
    <name evidence="2" type="ORF">METZ01_LOCUS90473</name>
</gene>
<organism evidence="2">
    <name type="scientific">marine metagenome</name>
    <dbReference type="NCBI Taxonomy" id="408172"/>
    <lineage>
        <taxon>unclassified sequences</taxon>
        <taxon>metagenomes</taxon>
        <taxon>ecological metagenomes</taxon>
    </lineage>
</organism>
<evidence type="ECO:0000256" key="1">
    <source>
        <dbReference type="SAM" id="Phobius"/>
    </source>
</evidence>
<name>A0A381VB77_9ZZZZ</name>
<dbReference type="EMBL" id="UINC01008356">
    <property type="protein sequence ID" value="SVA37619.1"/>
    <property type="molecule type" value="Genomic_DNA"/>
</dbReference>
<keyword evidence="1" id="KW-0812">Transmembrane</keyword>
<keyword evidence="1" id="KW-1133">Transmembrane helix</keyword>
<keyword evidence="1" id="KW-0472">Membrane</keyword>
<feature type="transmembrane region" description="Helical" evidence="1">
    <location>
        <begin position="153"/>
        <end position="173"/>
    </location>
</feature>
<feature type="transmembrane region" description="Helical" evidence="1">
    <location>
        <begin position="94"/>
        <end position="115"/>
    </location>
</feature>
<sequence>MTKLITTFQNYIFWLSWSIITGGMIISGPLLAPLAFTKMPVTVSPEIAQYAHSYAETLFTLFFVQYFPIVAVAFLLITVSEQFYIRQQWKRDRIVVILCEIMLLAGNIIWIWLALQIVPEMESMVMNVETWNDISVRESFSILHEQSQTLSEIGLVITMILPLLTRISAIGLAKGSN</sequence>
<protein>
    <recommendedName>
        <fullName evidence="3">DUF4149 domain-containing protein</fullName>
    </recommendedName>
</protein>
<evidence type="ECO:0000313" key="2">
    <source>
        <dbReference type="EMBL" id="SVA37619.1"/>
    </source>
</evidence>